<dbReference type="Proteomes" id="UP001652442">
    <property type="component" value="Unassembled WGS sequence"/>
</dbReference>
<keyword evidence="3 4" id="KW-0067">ATP-binding</keyword>
<evidence type="ECO:0000256" key="2">
    <source>
        <dbReference type="ARBA" id="ARBA00022741"/>
    </source>
</evidence>
<dbReference type="SUPFAM" id="SSF100950">
    <property type="entry name" value="NagB/RpiA/CoA transferase-like"/>
    <property type="match status" value="1"/>
</dbReference>
<accession>A0ABT2TGJ4</accession>
<name>A0ABT2TGJ4_9FIRM</name>
<dbReference type="PANTHER" id="PTHR23407">
    <property type="entry name" value="ATPASE INHIBITOR/5-FORMYLTETRAHYDROFOLATE CYCLO-LIGASE"/>
    <property type="match status" value="1"/>
</dbReference>
<evidence type="ECO:0000313" key="5">
    <source>
        <dbReference type="EMBL" id="MCU6761318.1"/>
    </source>
</evidence>
<reference evidence="5 6" key="1">
    <citation type="journal article" date="2021" name="ISME Commun">
        <title>Automated analysis of genomic sequences facilitates high-throughput and comprehensive description of bacteria.</title>
        <authorList>
            <person name="Hitch T.C.A."/>
        </authorList>
    </citation>
    <scope>NUCLEOTIDE SEQUENCE [LARGE SCALE GENOMIC DNA]</scope>
    <source>
        <strain evidence="5 6">Sanger_109</strain>
    </source>
</reference>
<keyword evidence="6" id="KW-1185">Reference proteome</keyword>
<dbReference type="RefSeq" id="WP_158424155.1">
    <property type="nucleotide sequence ID" value="NZ_JAOQJQ010000001.1"/>
</dbReference>
<protein>
    <recommendedName>
        <fullName evidence="4">5-formyltetrahydrofolate cyclo-ligase</fullName>
        <ecNumber evidence="4">6.3.3.2</ecNumber>
    </recommendedName>
</protein>
<comment type="caution">
    <text evidence="5">The sequence shown here is derived from an EMBL/GenBank/DDBJ whole genome shotgun (WGS) entry which is preliminary data.</text>
</comment>
<organism evidence="5 6">
    <name type="scientific">Brotonthovivens ammoniilytica</name>
    <dbReference type="NCBI Taxonomy" id="2981725"/>
    <lineage>
        <taxon>Bacteria</taxon>
        <taxon>Bacillati</taxon>
        <taxon>Bacillota</taxon>
        <taxon>Clostridia</taxon>
        <taxon>Lachnospirales</taxon>
        <taxon>Lachnospiraceae</taxon>
        <taxon>Brotonthovivens</taxon>
    </lineage>
</organism>
<dbReference type="EMBL" id="JAOQJQ010000001">
    <property type="protein sequence ID" value="MCU6761318.1"/>
    <property type="molecule type" value="Genomic_DNA"/>
</dbReference>
<dbReference type="NCBIfam" id="TIGR02727">
    <property type="entry name" value="MTHFS_bact"/>
    <property type="match status" value="1"/>
</dbReference>
<dbReference type="GO" id="GO:0030272">
    <property type="term" value="F:5-formyltetrahydrofolate cyclo-ligase activity"/>
    <property type="evidence" value="ECO:0007669"/>
    <property type="project" value="UniProtKB-EC"/>
</dbReference>
<keyword evidence="5" id="KW-0436">Ligase</keyword>
<proteinExistence type="inferred from homology"/>
<keyword evidence="4" id="KW-0479">Metal-binding</keyword>
<evidence type="ECO:0000256" key="3">
    <source>
        <dbReference type="ARBA" id="ARBA00022840"/>
    </source>
</evidence>
<comment type="catalytic activity">
    <reaction evidence="4">
        <text>(6S)-5-formyl-5,6,7,8-tetrahydrofolate + ATP = (6R)-5,10-methenyltetrahydrofolate + ADP + phosphate</text>
        <dbReference type="Rhea" id="RHEA:10488"/>
        <dbReference type="ChEBI" id="CHEBI:30616"/>
        <dbReference type="ChEBI" id="CHEBI:43474"/>
        <dbReference type="ChEBI" id="CHEBI:57455"/>
        <dbReference type="ChEBI" id="CHEBI:57457"/>
        <dbReference type="ChEBI" id="CHEBI:456216"/>
        <dbReference type="EC" id="6.3.3.2"/>
    </reaction>
</comment>
<dbReference type="InterPro" id="IPR037171">
    <property type="entry name" value="NagB/RpiA_transferase-like"/>
</dbReference>
<dbReference type="InterPro" id="IPR024185">
    <property type="entry name" value="FTHF_cligase-like_sf"/>
</dbReference>
<dbReference type="PIRSF" id="PIRSF006806">
    <property type="entry name" value="FTHF_cligase"/>
    <property type="match status" value="1"/>
</dbReference>
<dbReference type="InterPro" id="IPR002698">
    <property type="entry name" value="FTHF_cligase"/>
</dbReference>
<evidence type="ECO:0000256" key="1">
    <source>
        <dbReference type="ARBA" id="ARBA00010638"/>
    </source>
</evidence>
<dbReference type="Pfam" id="PF01812">
    <property type="entry name" value="5-FTHF_cyc-lig"/>
    <property type="match status" value="1"/>
</dbReference>
<keyword evidence="4" id="KW-0460">Magnesium</keyword>
<comment type="similarity">
    <text evidence="1 4">Belongs to the 5-formyltetrahydrofolate cyclo-ligase family.</text>
</comment>
<evidence type="ECO:0000313" key="6">
    <source>
        <dbReference type="Proteomes" id="UP001652442"/>
    </source>
</evidence>
<dbReference type="PANTHER" id="PTHR23407:SF1">
    <property type="entry name" value="5-FORMYLTETRAHYDROFOLATE CYCLO-LIGASE"/>
    <property type="match status" value="1"/>
</dbReference>
<dbReference type="EC" id="6.3.3.2" evidence="4"/>
<comment type="cofactor">
    <cofactor evidence="4">
        <name>Mg(2+)</name>
        <dbReference type="ChEBI" id="CHEBI:18420"/>
    </cofactor>
</comment>
<keyword evidence="2 4" id="KW-0547">Nucleotide-binding</keyword>
<dbReference type="Gene3D" id="3.40.50.10420">
    <property type="entry name" value="NagB/RpiA/CoA transferase-like"/>
    <property type="match status" value="1"/>
</dbReference>
<gene>
    <name evidence="5" type="ORF">OCV88_03060</name>
</gene>
<evidence type="ECO:0000256" key="4">
    <source>
        <dbReference type="RuleBase" id="RU361279"/>
    </source>
</evidence>
<sequence length="190" mass="21473">METKKDIRTSALQIRSQLPKEVRRANSRKINELLMASECMRANDYFFCYAPVNSEVDITEFTEFLIRCGKHIALPKVSGEKMRFVEVSDLSGQLQKGAFQIMEPVSDIEAVWDQAVVLVPGLAFDLSGNRIGYGKGYYDRYFSCHSCKLKIGVAYDETLVDHIPAGPHDLVMDMLCTQKNLIALVSSRRI</sequence>